<reference evidence="1 2" key="1">
    <citation type="journal article" date="2012" name="Proc. Natl. Acad. Sci. U.S.A.">
        <title>Genome streamlining and chemical defense in a coral reef symbiosis.</title>
        <authorList>
            <person name="Kwan J.C."/>
            <person name="Donia M.S."/>
            <person name="Han A.W."/>
            <person name="Hirose E."/>
            <person name="Haygood M.G."/>
            <person name="Schmidt E.W."/>
        </authorList>
    </citation>
    <scope>NUCLEOTIDE SEQUENCE [LARGE SCALE GENOMIC DNA]</scope>
    <source>
        <strain evidence="1 2">L2</strain>
    </source>
</reference>
<gene>
    <name evidence="1" type="ORF">A1OE_742</name>
</gene>
<sequence length="41" mass="5031">MYDYNKCLLNAKFHKFLAFLRKAMVNLNKFLCYIYLFQSNC</sequence>
<accession>K7Z4K7</accession>
<dbReference type="KEGG" id="thal:A1OE_742"/>
<dbReference type="Proteomes" id="UP000010077">
    <property type="component" value="Chromosome"/>
</dbReference>
<dbReference type="AlphaFoldDB" id="K7Z4K7"/>
<name>K7Z4K7_9PROT</name>
<evidence type="ECO:0000313" key="2">
    <source>
        <dbReference type="Proteomes" id="UP000010077"/>
    </source>
</evidence>
<proteinExistence type="predicted"/>
<keyword evidence="2" id="KW-1185">Reference proteome</keyword>
<protein>
    <submittedName>
        <fullName evidence="1">Uncharacterized protein</fullName>
    </submittedName>
</protein>
<dbReference type="EMBL" id="CP003539">
    <property type="protein sequence ID" value="AFX98928.1"/>
    <property type="molecule type" value="Genomic_DNA"/>
</dbReference>
<organism evidence="1 2">
    <name type="scientific">Candidatus Endolissoclinum faulkneri L2</name>
    <dbReference type="NCBI Taxonomy" id="1193729"/>
    <lineage>
        <taxon>Bacteria</taxon>
        <taxon>Pseudomonadati</taxon>
        <taxon>Pseudomonadota</taxon>
        <taxon>Alphaproteobacteria</taxon>
        <taxon>Rhodospirillales</taxon>
        <taxon>Rhodospirillaceae</taxon>
        <taxon>Candidatus Endolissoclinum</taxon>
    </lineage>
</organism>
<evidence type="ECO:0000313" key="1">
    <source>
        <dbReference type="EMBL" id="AFX98928.1"/>
    </source>
</evidence>
<dbReference type="HOGENOM" id="CLU_3267257_0_0_5"/>